<evidence type="ECO:0000256" key="10">
    <source>
        <dbReference type="SAM" id="MobiDB-lite"/>
    </source>
</evidence>
<evidence type="ECO:0000313" key="13">
    <source>
        <dbReference type="Proteomes" id="UP000290582"/>
    </source>
</evidence>
<protein>
    <submittedName>
        <fullName evidence="12">Mitochondrial carrier protein, putative</fullName>
    </submittedName>
</protein>
<dbReference type="Pfam" id="PF00153">
    <property type="entry name" value="Mito_carr"/>
    <property type="match status" value="3"/>
</dbReference>
<gene>
    <name evidence="12" type="ORF">PVVCY_1402830</name>
</gene>
<accession>A0A449BZY0</accession>
<dbReference type="InterPro" id="IPR023395">
    <property type="entry name" value="MCP_dom_sf"/>
</dbReference>
<dbReference type="PANTHER" id="PTHR45683">
    <property type="entry name" value="MITOCHONDRIAL NICOTINAMIDE ADENINE DINUCLEOTIDE TRANSPORTER 1-RELATED-RELATED"/>
    <property type="match status" value="1"/>
</dbReference>
<feature type="repeat" description="Solcar" evidence="8">
    <location>
        <begin position="383"/>
        <end position="476"/>
    </location>
</feature>
<reference evidence="12 13" key="1">
    <citation type="submission" date="2019-01" db="EMBL/GenBank/DDBJ databases">
        <authorList>
            <person name="Ramaprasad A."/>
        </authorList>
    </citation>
    <scope>NUCLEOTIDE SEQUENCE [LARGE SCALE GENOMIC DNA]</scope>
</reference>
<dbReference type="InterPro" id="IPR044712">
    <property type="entry name" value="SLC25A32-like"/>
</dbReference>
<dbReference type="GO" id="GO:0055085">
    <property type="term" value="P:transmembrane transport"/>
    <property type="evidence" value="ECO:0007669"/>
    <property type="project" value="InterPro"/>
</dbReference>
<dbReference type="RefSeq" id="XP_008622965.1">
    <property type="nucleotide sequence ID" value="XM_008624743.1"/>
</dbReference>
<keyword evidence="6 11" id="KW-1133">Transmembrane helix</keyword>
<evidence type="ECO:0000256" key="2">
    <source>
        <dbReference type="ARBA" id="ARBA00006375"/>
    </source>
</evidence>
<evidence type="ECO:0000256" key="6">
    <source>
        <dbReference type="ARBA" id="ARBA00022989"/>
    </source>
</evidence>
<dbReference type="KEGG" id="pvv:PVVCY_1402830"/>
<dbReference type="AlphaFoldDB" id="A0A449BZY0"/>
<comment type="subcellular location">
    <subcellularLocation>
        <location evidence="1">Membrane</location>
        <topology evidence="1">Multi-pass membrane protein</topology>
    </subcellularLocation>
</comment>
<comment type="similarity">
    <text evidence="2 9">Belongs to the mitochondrial carrier (TC 2.A.29) family.</text>
</comment>
<feature type="repeat" description="Solcar" evidence="8">
    <location>
        <begin position="498"/>
        <end position="581"/>
    </location>
</feature>
<evidence type="ECO:0000256" key="3">
    <source>
        <dbReference type="ARBA" id="ARBA00022448"/>
    </source>
</evidence>
<dbReference type="EMBL" id="LR215070">
    <property type="protein sequence ID" value="VEV59040.1"/>
    <property type="molecule type" value="Genomic_DNA"/>
</dbReference>
<keyword evidence="4 8" id="KW-0812">Transmembrane</keyword>
<name>A0A449BZY0_PLAVN</name>
<evidence type="ECO:0000256" key="1">
    <source>
        <dbReference type="ARBA" id="ARBA00004141"/>
    </source>
</evidence>
<organism evidence="12 13">
    <name type="scientific">Plasmodium vinckei vinckei</name>
    <dbReference type="NCBI Taxonomy" id="54757"/>
    <lineage>
        <taxon>Eukaryota</taxon>
        <taxon>Sar</taxon>
        <taxon>Alveolata</taxon>
        <taxon>Apicomplexa</taxon>
        <taxon>Aconoidasida</taxon>
        <taxon>Haemosporida</taxon>
        <taxon>Plasmodiidae</taxon>
        <taxon>Plasmodium</taxon>
        <taxon>Plasmodium (Vinckeia)</taxon>
    </lineage>
</organism>
<keyword evidence="3 9" id="KW-0813">Transport</keyword>
<dbReference type="OrthoDB" id="428293at2759"/>
<feature type="transmembrane region" description="Helical" evidence="11">
    <location>
        <begin position="449"/>
        <end position="468"/>
    </location>
</feature>
<feature type="compositionally biased region" description="Basic and acidic residues" evidence="10">
    <location>
        <begin position="159"/>
        <end position="169"/>
    </location>
</feature>
<dbReference type="SUPFAM" id="SSF103506">
    <property type="entry name" value="Mitochondrial carrier"/>
    <property type="match status" value="2"/>
</dbReference>
<dbReference type="Gene3D" id="1.50.40.10">
    <property type="entry name" value="Mitochondrial carrier domain"/>
    <property type="match status" value="2"/>
</dbReference>
<feature type="transmembrane region" description="Helical" evidence="11">
    <location>
        <begin position="213"/>
        <end position="235"/>
    </location>
</feature>
<evidence type="ECO:0000256" key="5">
    <source>
        <dbReference type="ARBA" id="ARBA00022737"/>
    </source>
</evidence>
<evidence type="ECO:0000313" key="12">
    <source>
        <dbReference type="EMBL" id="VEV59040.1"/>
    </source>
</evidence>
<evidence type="ECO:0000256" key="8">
    <source>
        <dbReference type="PROSITE-ProRule" id="PRU00282"/>
    </source>
</evidence>
<evidence type="ECO:0000256" key="7">
    <source>
        <dbReference type="ARBA" id="ARBA00023136"/>
    </source>
</evidence>
<sequence>MGLKNEDANFVSNLIGKYKNIYTNQKDETCKMTNTKENNINESQSVNEIKKRTLNFMVSSSIILCILHPLDTIKTRKQIYKIYKNSYPYYYNNKYNLFYILKNEKIESLYRGLVASLITTGVSHGVFRFIYDTLNYRVFHDSDKEKKAYTKDERFLDTKNVNDQEKGTNRPDTNSMKNGNNVELIEDNKVTKNVSANYNSNDAISKTNKNMNYYILTSCVSSIIGVFFLHPIWLIKTKIECTINLNYKNLNYKDKITNKRYQIYGPKNKSYFSRIIGHAIKLLNASNNTKGHANFPKNSKKVRYIISNNGSNNGNFFRLYKNNFIYNKSIKARSKYNSLSYINKNVISTPFSNYSKIKKYILHNYILYKHHPISLTEKRQQMVSNMITNLRKRFYKRYILYSKIPVNNNTILRIFKREECKNSLSSIYVYKNYFQFIYSIYKKEKLTSFYKGFFASLLLTPHVAIQFFTYEYLMQCINAEYIHNLFKGRYLSIEENTVSKILPFIYGVISKYISVVITYPLYTIKMRQQVQMKNFGFLNVVLNIYKTEGVKAYYTGITTHLLRNCLQNGSLFFIFEYLNNEKS</sequence>
<dbReference type="VEuPathDB" id="PlasmoDB:PVVCY_1402830"/>
<dbReference type="GO" id="GO:0006862">
    <property type="term" value="P:nucleotide transport"/>
    <property type="evidence" value="ECO:0007669"/>
    <property type="project" value="InterPro"/>
</dbReference>
<evidence type="ECO:0000256" key="4">
    <source>
        <dbReference type="ARBA" id="ARBA00022692"/>
    </source>
</evidence>
<dbReference type="PROSITE" id="PS50920">
    <property type="entry name" value="SOLCAR"/>
    <property type="match status" value="3"/>
</dbReference>
<keyword evidence="5" id="KW-0677">Repeat</keyword>
<evidence type="ECO:0000256" key="9">
    <source>
        <dbReference type="RuleBase" id="RU000488"/>
    </source>
</evidence>
<proteinExistence type="inferred from homology"/>
<dbReference type="Proteomes" id="UP000290582">
    <property type="component" value="Chromosome PVVCY_14"/>
</dbReference>
<evidence type="ECO:0000256" key="11">
    <source>
        <dbReference type="SAM" id="Phobius"/>
    </source>
</evidence>
<feature type="compositionally biased region" description="Polar residues" evidence="10">
    <location>
        <begin position="170"/>
        <end position="180"/>
    </location>
</feature>
<feature type="transmembrane region" description="Helical" evidence="11">
    <location>
        <begin position="501"/>
        <end position="522"/>
    </location>
</feature>
<feature type="region of interest" description="Disordered" evidence="10">
    <location>
        <begin position="159"/>
        <end position="180"/>
    </location>
</feature>
<dbReference type="GO" id="GO:0016020">
    <property type="term" value="C:membrane"/>
    <property type="evidence" value="ECO:0007669"/>
    <property type="project" value="UniProtKB-SubCell"/>
</dbReference>
<feature type="repeat" description="Solcar" evidence="8">
    <location>
        <begin position="47"/>
        <end position="137"/>
    </location>
</feature>
<dbReference type="InterPro" id="IPR018108">
    <property type="entry name" value="MCP_transmembrane"/>
</dbReference>
<keyword evidence="7 8" id="KW-0472">Membrane</keyword>
<dbReference type="GeneID" id="19959268"/>